<protein>
    <submittedName>
        <fullName evidence="1">Uncharacterized protein</fullName>
    </submittedName>
</protein>
<proteinExistence type="predicted"/>
<accession>A0A9K3HFS0</accession>
<keyword evidence="2" id="KW-1185">Reference proteome</keyword>
<name>A0A9K3HFS0_HELAN</name>
<dbReference type="Proteomes" id="UP000215914">
    <property type="component" value="Unassembled WGS sequence"/>
</dbReference>
<dbReference type="AlphaFoldDB" id="A0A9K3HFS0"/>
<sequence length="86" mass="9834">MFTHGMMSTCLSNDSTIVWTQHLFTQGLLRTINYMAHSGECVLRTALGSQPAVIGIDRFTSITNVLHFTMCTCWLCVIDFELYYIY</sequence>
<dbReference type="EMBL" id="MNCJ02000327">
    <property type="protein sequence ID" value="KAF5777494.1"/>
    <property type="molecule type" value="Genomic_DNA"/>
</dbReference>
<reference evidence="1" key="1">
    <citation type="journal article" date="2017" name="Nature">
        <title>The sunflower genome provides insights into oil metabolism, flowering and Asterid evolution.</title>
        <authorList>
            <person name="Badouin H."/>
            <person name="Gouzy J."/>
            <person name="Grassa C.J."/>
            <person name="Murat F."/>
            <person name="Staton S.E."/>
            <person name="Cottret L."/>
            <person name="Lelandais-Briere C."/>
            <person name="Owens G.L."/>
            <person name="Carrere S."/>
            <person name="Mayjonade B."/>
            <person name="Legrand L."/>
            <person name="Gill N."/>
            <person name="Kane N.C."/>
            <person name="Bowers J.E."/>
            <person name="Hubner S."/>
            <person name="Bellec A."/>
            <person name="Berard A."/>
            <person name="Berges H."/>
            <person name="Blanchet N."/>
            <person name="Boniface M.C."/>
            <person name="Brunel D."/>
            <person name="Catrice O."/>
            <person name="Chaidir N."/>
            <person name="Claudel C."/>
            <person name="Donnadieu C."/>
            <person name="Faraut T."/>
            <person name="Fievet G."/>
            <person name="Helmstetter N."/>
            <person name="King M."/>
            <person name="Knapp S.J."/>
            <person name="Lai Z."/>
            <person name="Le Paslier M.C."/>
            <person name="Lippi Y."/>
            <person name="Lorenzon L."/>
            <person name="Mandel J.R."/>
            <person name="Marage G."/>
            <person name="Marchand G."/>
            <person name="Marquand E."/>
            <person name="Bret-Mestries E."/>
            <person name="Morien E."/>
            <person name="Nambeesan S."/>
            <person name="Nguyen T."/>
            <person name="Pegot-Espagnet P."/>
            <person name="Pouilly N."/>
            <person name="Raftis F."/>
            <person name="Sallet E."/>
            <person name="Schiex T."/>
            <person name="Thomas J."/>
            <person name="Vandecasteele C."/>
            <person name="Vares D."/>
            <person name="Vear F."/>
            <person name="Vautrin S."/>
            <person name="Crespi M."/>
            <person name="Mangin B."/>
            <person name="Burke J.M."/>
            <person name="Salse J."/>
            <person name="Munos S."/>
            <person name="Vincourt P."/>
            <person name="Rieseberg L.H."/>
            <person name="Langlade N.B."/>
        </authorList>
    </citation>
    <scope>NUCLEOTIDE SEQUENCE</scope>
    <source>
        <tissue evidence="1">Leaves</tissue>
    </source>
</reference>
<reference evidence="1" key="2">
    <citation type="submission" date="2020-06" db="EMBL/GenBank/DDBJ databases">
        <title>Helianthus annuus Genome sequencing and assembly Release 2.</title>
        <authorList>
            <person name="Gouzy J."/>
            <person name="Langlade N."/>
            <person name="Munos S."/>
        </authorList>
    </citation>
    <scope>NUCLEOTIDE SEQUENCE</scope>
    <source>
        <tissue evidence="1">Leaves</tissue>
    </source>
</reference>
<comment type="caution">
    <text evidence="1">The sequence shown here is derived from an EMBL/GenBank/DDBJ whole genome shotgun (WGS) entry which is preliminary data.</text>
</comment>
<organism evidence="1 2">
    <name type="scientific">Helianthus annuus</name>
    <name type="common">Common sunflower</name>
    <dbReference type="NCBI Taxonomy" id="4232"/>
    <lineage>
        <taxon>Eukaryota</taxon>
        <taxon>Viridiplantae</taxon>
        <taxon>Streptophyta</taxon>
        <taxon>Embryophyta</taxon>
        <taxon>Tracheophyta</taxon>
        <taxon>Spermatophyta</taxon>
        <taxon>Magnoliopsida</taxon>
        <taxon>eudicotyledons</taxon>
        <taxon>Gunneridae</taxon>
        <taxon>Pentapetalae</taxon>
        <taxon>asterids</taxon>
        <taxon>campanulids</taxon>
        <taxon>Asterales</taxon>
        <taxon>Asteraceae</taxon>
        <taxon>Asteroideae</taxon>
        <taxon>Heliantheae alliance</taxon>
        <taxon>Heliantheae</taxon>
        <taxon>Helianthus</taxon>
    </lineage>
</organism>
<evidence type="ECO:0000313" key="1">
    <source>
        <dbReference type="EMBL" id="KAF5777494.1"/>
    </source>
</evidence>
<dbReference type="Gramene" id="mRNA:HanXRQr2_Chr12g0536361">
    <property type="protein sequence ID" value="CDS:HanXRQr2_Chr12g0536361.1"/>
    <property type="gene ID" value="HanXRQr2_Chr12g0536361"/>
</dbReference>
<gene>
    <name evidence="1" type="ORF">HanXRQr2_Chr12g0536361</name>
</gene>
<evidence type="ECO:0000313" key="2">
    <source>
        <dbReference type="Proteomes" id="UP000215914"/>
    </source>
</evidence>